<evidence type="ECO:0000313" key="4">
    <source>
        <dbReference type="Proteomes" id="UP000220210"/>
    </source>
</evidence>
<dbReference type="NCBIfam" id="TIGR01671">
    <property type="entry name" value="phage_TIGR01671"/>
    <property type="match status" value="1"/>
</dbReference>
<dbReference type="InterPro" id="IPR023385">
    <property type="entry name" value="YopX-like_C"/>
</dbReference>
<evidence type="ECO:0000259" key="1">
    <source>
        <dbReference type="Pfam" id="PF09643"/>
    </source>
</evidence>
<evidence type="ECO:0000313" key="5">
    <source>
        <dbReference type="Proteomes" id="UP000226257"/>
    </source>
</evidence>
<dbReference type="Pfam" id="PF09643">
    <property type="entry name" value="YopX"/>
    <property type="match status" value="1"/>
</dbReference>
<dbReference type="Proteomes" id="UP000226257">
    <property type="component" value="Unassembled WGS sequence"/>
</dbReference>
<organism evidence="2 4">
    <name type="scientific">Bacillus cereus</name>
    <dbReference type="NCBI Taxonomy" id="1396"/>
    <lineage>
        <taxon>Bacteria</taxon>
        <taxon>Bacillati</taxon>
        <taxon>Bacillota</taxon>
        <taxon>Bacilli</taxon>
        <taxon>Bacillales</taxon>
        <taxon>Bacillaceae</taxon>
        <taxon>Bacillus</taxon>
        <taxon>Bacillus cereus group</taxon>
    </lineage>
</organism>
<comment type="caution">
    <text evidence="2">The sequence shown here is derived from an EMBL/GenBank/DDBJ whole genome shotgun (WGS) entry which is preliminary data.</text>
</comment>
<sequence>MFQMDFNIQAWDKRKQIMCDVLNINFDAGVVHIKDQKTNLYWGRKFEDVELLQYTGQKDAYDTEIFEGAIVYQEFYDRISEKHGFTGVVKQKEGAWWICNGVDHAELLWSEVNLNHVKGNIYENLEILENWTK</sequence>
<dbReference type="EMBL" id="NTSO01000021">
    <property type="protein sequence ID" value="PFF44120.1"/>
    <property type="molecule type" value="Genomic_DNA"/>
</dbReference>
<dbReference type="InterPro" id="IPR019096">
    <property type="entry name" value="YopX_protein"/>
</dbReference>
<reference evidence="3 5" key="2">
    <citation type="submission" date="2017-09" db="EMBL/GenBank/DDBJ databases">
        <title>Large-scale bioinformatics analysis of Bacillus genomes uncovers conserved roles of natural products in bacterial physiology.</title>
        <authorList>
            <consortium name="Agbiome Team Llc"/>
            <person name="Bleich R.M."/>
            <person name="Grubbs K.J."/>
            <person name="Santa Maria K.C."/>
            <person name="Allen S.E."/>
            <person name="Farag S."/>
            <person name="Shank E.A."/>
            <person name="Bowers A."/>
        </authorList>
    </citation>
    <scope>NUCLEOTIDE SEQUENCE [LARGE SCALE GENOMIC DNA]</scope>
    <source>
        <strain evidence="3 5">AFS060282</strain>
    </source>
</reference>
<name>A0A9X6ZDD2_BACCE</name>
<feature type="domain" description="YopX protein" evidence="1">
    <location>
        <begin position="10"/>
        <end position="129"/>
    </location>
</feature>
<reference evidence="2 4" key="1">
    <citation type="submission" date="2017-09" db="EMBL/GenBank/DDBJ databases">
        <title>Large-scale bioinformatics analysis of Bacillus genomes uncovers conserved roles of natural products in bacterial physiology.</title>
        <authorList>
            <consortium name="Agbiome Team Llc"/>
            <person name="Bleich R.M."/>
            <person name="Kirk G.J."/>
            <person name="Santa Maria K.C."/>
            <person name="Allen S.E."/>
            <person name="Farag S."/>
            <person name="Shank E.A."/>
            <person name="Bowers A."/>
        </authorList>
    </citation>
    <scope>NUCLEOTIDE SEQUENCE [LARGE SCALE GENOMIC DNA]</scope>
    <source>
        <strain evidence="2 4">AFS020204</strain>
    </source>
</reference>
<evidence type="ECO:0000313" key="2">
    <source>
        <dbReference type="EMBL" id="PFF44120.1"/>
    </source>
</evidence>
<dbReference type="AlphaFoldDB" id="A0A9X6ZDD2"/>
<dbReference type="Proteomes" id="UP000220210">
    <property type="component" value="Unassembled WGS sequence"/>
</dbReference>
<dbReference type="SUPFAM" id="SSF159006">
    <property type="entry name" value="YopX-like"/>
    <property type="match status" value="1"/>
</dbReference>
<dbReference type="Gene3D" id="2.30.30.290">
    <property type="entry name" value="YopX-like domains"/>
    <property type="match status" value="1"/>
</dbReference>
<accession>A0A9X6ZDD2</accession>
<proteinExistence type="predicted"/>
<dbReference type="EMBL" id="NVDQ01000009">
    <property type="protein sequence ID" value="PFV10412.1"/>
    <property type="molecule type" value="Genomic_DNA"/>
</dbReference>
<dbReference type="InterPro" id="IPR010024">
    <property type="entry name" value="CHP16711"/>
</dbReference>
<gene>
    <name evidence="2" type="ORF">CN357_25790</name>
    <name evidence="3" type="ORF">COK98_03835</name>
</gene>
<protein>
    <recommendedName>
        <fullName evidence="1">YopX protein domain-containing protein</fullName>
    </recommendedName>
</protein>
<evidence type="ECO:0000313" key="3">
    <source>
        <dbReference type="EMBL" id="PFV10412.1"/>
    </source>
</evidence>
<dbReference type="RefSeq" id="WP_065845906.1">
    <property type="nucleotide sequence ID" value="NZ_CP115306.1"/>
</dbReference>